<dbReference type="EMBL" id="JAABOA010000833">
    <property type="protein sequence ID" value="KAF9583036.1"/>
    <property type="molecule type" value="Genomic_DNA"/>
</dbReference>
<gene>
    <name evidence="1" type="ORF">BGW38_010374</name>
</gene>
<evidence type="ECO:0000313" key="2">
    <source>
        <dbReference type="Proteomes" id="UP000780801"/>
    </source>
</evidence>
<reference evidence="1" key="1">
    <citation type="journal article" date="2020" name="Fungal Divers.">
        <title>Resolving the Mortierellaceae phylogeny through synthesis of multi-gene phylogenetics and phylogenomics.</title>
        <authorList>
            <person name="Vandepol N."/>
            <person name="Liber J."/>
            <person name="Desiro A."/>
            <person name="Na H."/>
            <person name="Kennedy M."/>
            <person name="Barry K."/>
            <person name="Grigoriev I.V."/>
            <person name="Miller A.N."/>
            <person name="O'Donnell K."/>
            <person name="Stajich J.E."/>
            <person name="Bonito G."/>
        </authorList>
    </citation>
    <scope>NUCLEOTIDE SEQUENCE</scope>
    <source>
        <strain evidence="1">KOD1015</strain>
    </source>
</reference>
<accession>A0A9P6FXR0</accession>
<proteinExistence type="predicted"/>
<organism evidence="1 2">
    <name type="scientific">Lunasporangiospora selenospora</name>
    <dbReference type="NCBI Taxonomy" id="979761"/>
    <lineage>
        <taxon>Eukaryota</taxon>
        <taxon>Fungi</taxon>
        <taxon>Fungi incertae sedis</taxon>
        <taxon>Mucoromycota</taxon>
        <taxon>Mortierellomycotina</taxon>
        <taxon>Mortierellomycetes</taxon>
        <taxon>Mortierellales</taxon>
        <taxon>Mortierellaceae</taxon>
        <taxon>Lunasporangiospora</taxon>
    </lineage>
</organism>
<protein>
    <submittedName>
        <fullName evidence="1">Uncharacterized protein</fullName>
    </submittedName>
</protein>
<evidence type="ECO:0000313" key="1">
    <source>
        <dbReference type="EMBL" id="KAF9583036.1"/>
    </source>
</evidence>
<feature type="non-terminal residue" evidence="1">
    <location>
        <position position="1"/>
    </location>
</feature>
<sequence>MRARKEAVKNQCELNDVPKLLKLATQHSIQECKQYVKELDDDGDNFVKTLWSSNLESTALWKAPTSRPPYQPMKTRLRMLRVDSLICTLSPFSALPFSSSLSSSLSLVLFSSSSPTLTAAAAKASLACHSNG</sequence>
<comment type="caution">
    <text evidence="1">The sequence shown here is derived from an EMBL/GenBank/DDBJ whole genome shotgun (WGS) entry which is preliminary data.</text>
</comment>
<keyword evidence="2" id="KW-1185">Reference proteome</keyword>
<dbReference type="OrthoDB" id="2441065at2759"/>
<dbReference type="Proteomes" id="UP000780801">
    <property type="component" value="Unassembled WGS sequence"/>
</dbReference>
<name>A0A9P6FXR0_9FUNG</name>
<dbReference type="AlphaFoldDB" id="A0A9P6FXR0"/>